<dbReference type="Proteomes" id="UP000583556">
    <property type="component" value="Unassembled WGS sequence"/>
</dbReference>
<keyword evidence="3" id="KW-1185">Reference proteome</keyword>
<reference evidence="2 3" key="1">
    <citation type="submission" date="2020-04" db="EMBL/GenBank/DDBJ databases">
        <title>Novosphingobium sp. TW-4 isolated from soil.</title>
        <authorList>
            <person name="Dahal R.H."/>
            <person name="Chaudhary D.K."/>
        </authorList>
    </citation>
    <scope>NUCLEOTIDE SEQUENCE [LARGE SCALE GENOMIC DNA]</scope>
    <source>
        <strain evidence="2 3">TW-4</strain>
    </source>
</reference>
<comment type="caution">
    <text evidence="2">The sequence shown here is derived from an EMBL/GenBank/DDBJ whole genome shotgun (WGS) entry which is preliminary data.</text>
</comment>
<gene>
    <name evidence="2" type="ORF">HHL27_13140</name>
</gene>
<organism evidence="2 3">
    <name type="scientific">Novosphingobium olei</name>
    <dbReference type="NCBI Taxonomy" id="2728851"/>
    <lineage>
        <taxon>Bacteria</taxon>
        <taxon>Pseudomonadati</taxon>
        <taxon>Pseudomonadota</taxon>
        <taxon>Alphaproteobacteria</taxon>
        <taxon>Sphingomonadales</taxon>
        <taxon>Sphingomonadaceae</taxon>
        <taxon>Novosphingobium</taxon>
    </lineage>
</organism>
<dbReference type="EMBL" id="JABBGM010000005">
    <property type="protein sequence ID" value="NML94612.1"/>
    <property type="molecule type" value="Genomic_DNA"/>
</dbReference>
<name>A0A7Y0GBG5_9SPHN</name>
<evidence type="ECO:0000313" key="2">
    <source>
        <dbReference type="EMBL" id="NML94612.1"/>
    </source>
</evidence>
<dbReference type="RefSeq" id="WP_169493881.1">
    <property type="nucleotide sequence ID" value="NZ_JABBGM010000005.1"/>
</dbReference>
<evidence type="ECO:0000256" key="1">
    <source>
        <dbReference type="SAM" id="MobiDB-lite"/>
    </source>
</evidence>
<proteinExistence type="predicted"/>
<evidence type="ECO:0000313" key="3">
    <source>
        <dbReference type="Proteomes" id="UP000583556"/>
    </source>
</evidence>
<dbReference type="AlphaFoldDB" id="A0A7Y0GBG5"/>
<feature type="region of interest" description="Disordered" evidence="1">
    <location>
        <begin position="1"/>
        <end position="21"/>
    </location>
</feature>
<accession>A0A7Y0GBG5</accession>
<sequence>MSVHLPPRKTAFPRPEARPAPAHAWGSQWKYLHRSPRVLLRDAMRNGLRRLRG</sequence>
<protein>
    <submittedName>
        <fullName evidence="2">Uncharacterized protein</fullName>
    </submittedName>
</protein>